<organism evidence="2 3">
    <name type="scientific">Amycolatopsis heterodermiae</name>
    <dbReference type="NCBI Taxonomy" id="3110235"/>
    <lineage>
        <taxon>Bacteria</taxon>
        <taxon>Bacillati</taxon>
        <taxon>Actinomycetota</taxon>
        <taxon>Actinomycetes</taxon>
        <taxon>Pseudonocardiales</taxon>
        <taxon>Pseudonocardiaceae</taxon>
        <taxon>Amycolatopsis</taxon>
    </lineage>
</organism>
<keyword evidence="3" id="KW-1185">Reference proteome</keyword>
<dbReference type="Proteomes" id="UP001304298">
    <property type="component" value="Unassembled WGS sequence"/>
</dbReference>
<evidence type="ECO:0000259" key="1">
    <source>
        <dbReference type="SMART" id="SM00857"/>
    </source>
</evidence>
<dbReference type="RefSeq" id="WP_323335673.1">
    <property type="nucleotide sequence ID" value="NZ_JAYFSI010000015.1"/>
</dbReference>
<dbReference type="InterPro" id="IPR006119">
    <property type="entry name" value="Resolv_N"/>
</dbReference>
<dbReference type="EMBL" id="JAYFSI010000015">
    <property type="protein sequence ID" value="MEA5366444.1"/>
    <property type="molecule type" value="Genomic_DNA"/>
</dbReference>
<dbReference type="Gene3D" id="3.40.50.1390">
    <property type="entry name" value="Resolvase, N-terminal catalytic domain"/>
    <property type="match status" value="1"/>
</dbReference>
<dbReference type="InterPro" id="IPR036162">
    <property type="entry name" value="Resolvase-like_N_sf"/>
</dbReference>
<protein>
    <submittedName>
        <fullName evidence="2">Recombinase family protein</fullName>
    </submittedName>
</protein>
<accession>A0ABU5RLL3</accession>
<feature type="domain" description="Resolvase/invertase-type recombinase catalytic" evidence="1">
    <location>
        <begin position="11"/>
        <end position="132"/>
    </location>
</feature>
<reference evidence="2 3" key="1">
    <citation type="submission" date="2023-12" db="EMBL/GenBank/DDBJ databases">
        <title>Amycolatopsis sp. V23-08.</title>
        <authorList>
            <person name="Somphong A."/>
        </authorList>
    </citation>
    <scope>NUCLEOTIDE SEQUENCE [LARGE SCALE GENOMIC DNA]</scope>
    <source>
        <strain evidence="2 3">V23-08</strain>
    </source>
</reference>
<name>A0ABU5RLL3_9PSEU</name>
<comment type="caution">
    <text evidence="2">The sequence shown here is derived from an EMBL/GenBank/DDBJ whole genome shotgun (WGS) entry which is preliminary data.</text>
</comment>
<dbReference type="Pfam" id="PF00239">
    <property type="entry name" value="Resolvase"/>
    <property type="match status" value="1"/>
</dbReference>
<sequence>MNVVPNRQNRAVMYLRVGSAHSEDQKILDLQRQGCRQIAAKHGLQIIREYADIGRPAVLERQTALLQLLENLARQHDAAYVVTWHYSRVGKTMDQIDDVERRLRDVESSIVTLTGVETVKRFTTLLADTDEH</sequence>
<evidence type="ECO:0000313" key="2">
    <source>
        <dbReference type="EMBL" id="MEA5366444.1"/>
    </source>
</evidence>
<evidence type="ECO:0000313" key="3">
    <source>
        <dbReference type="Proteomes" id="UP001304298"/>
    </source>
</evidence>
<dbReference type="SMART" id="SM00857">
    <property type="entry name" value="Resolvase"/>
    <property type="match status" value="1"/>
</dbReference>
<proteinExistence type="predicted"/>
<gene>
    <name evidence="2" type="ORF">VA596_43420</name>
</gene>
<dbReference type="SUPFAM" id="SSF53041">
    <property type="entry name" value="Resolvase-like"/>
    <property type="match status" value="1"/>
</dbReference>